<dbReference type="InterPro" id="IPR008259">
    <property type="entry name" value="FMN_hydac_DH_AS"/>
</dbReference>
<comment type="similarity">
    <text evidence="3">Belongs to the FMN-dependent alpha-hydroxy acid dehydrogenase family.</text>
</comment>
<dbReference type="EnsemblMetazoa" id="PPA37947.1">
    <property type="protein sequence ID" value="PPA37947.1"/>
    <property type="gene ID" value="WBGene00276316"/>
</dbReference>
<comment type="catalytic activity">
    <reaction evidence="4">
        <text>a (2S)-2-hydroxycarboxylate + O2 = a 2-oxocarboxylate + H2O2</text>
        <dbReference type="Rhea" id="RHEA:16789"/>
        <dbReference type="ChEBI" id="CHEBI:15379"/>
        <dbReference type="ChEBI" id="CHEBI:16240"/>
        <dbReference type="ChEBI" id="CHEBI:35179"/>
        <dbReference type="ChEBI" id="CHEBI:58123"/>
        <dbReference type="EC" id="1.1.3.15"/>
    </reaction>
    <physiologicalReaction direction="left-to-right" evidence="4">
        <dbReference type="Rhea" id="RHEA:16790"/>
    </physiologicalReaction>
</comment>
<reference evidence="7" key="1">
    <citation type="journal article" date="2008" name="Nat. Genet.">
        <title>The Pristionchus pacificus genome provides a unique perspective on nematode lifestyle and parasitism.</title>
        <authorList>
            <person name="Dieterich C."/>
            <person name="Clifton S.W."/>
            <person name="Schuster L.N."/>
            <person name="Chinwalla A."/>
            <person name="Delehaunty K."/>
            <person name="Dinkelacker I."/>
            <person name="Fulton L."/>
            <person name="Fulton R."/>
            <person name="Godfrey J."/>
            <person name="Minx P."/>
            <person name="Mitreva M."/>
            <person name="Roeseler W."/>
            <person name="Tian H."/>
            <person name="Witte H."/>
            <person name="Yang S.P."/>
            <person name="Wilson R.K."/>
            <person name="Sommer R.J."/>
        </authorList>
    </citation>
    <scope>NUCLEOTIDE SEQUENCE [LARGE SCALE GENOMIC DNA]</scope>
    <source>
        <strain evidence="7">PS312</strain>
    </source>
</reference>
<evidence type="ECO:0000256" key="2">
    <source>
        <dbReference type="ARBA" id="ARBA00023002"/>
    </source>
</evidence>
<dbReference type="PROSITE" id="PS51349">
    <property type="entry name" value="FMN_HYDROXY_ACID_DH_2"/>
    <property type="match status" value="1"/>
</dbReference>
<accession>A0A2A6CRK2</accession>
<evidence type="ECO:0000256" key="1">
    <source>
        <dbReference type="ARBA" id="ARBA00001917"/>
    </source>
</evidence>
<dbReference type="InterPro" id="IPR037396">
    <property type="entry name" value="FMN_HAD"/>
</dbReference>
<reference evidence="6" key="2">
    <citation type="submission" date="2022-06" db="UniProtKB">
        <authorList>
            <consortium name="EnsemblMetazoa"/>
        </authorList>
    </citation>
    <scope>IDENTIFICATION</scope>
    <source>
        <strain evidence="6">PS312</strain>
    </source>
</reference>
<dbReference type="PANTHER" id="PTHR10578">
    <property type="entry name" value="S -2-HYDROXY-ACID OXIDASE-RELATED"/>
    <property type="match status" value="1"/>
</dbReference>
<dbReference type="Gene3D" id="3.20.20.70">
    <property type="entry name" value="Aldolase class I"/>
    <property type="match status" value="2"/>
</dbReference>
<keyword evidence="2" id="KW-0560">Oxidoreductase</keyword>
<dbReference type="SUPFAM" id="SSF51395">
    <property type="entry name" value="FMN-linked oxidoreductases"/>
    <property type="match status" value="1"/>
</dbReference>
<name>A0A2A6CRK2_PRIPA</name>
<accession>A0A8R1UTR9</accession>
<dbReference type="PROSITE" id="PS00557">
    <property type="entry name" value="FMN_HYDROXY_ACID_DH_1"/>
    <property type="match status" value="1"/>
</dbReference>
<dbReference type="InterPro" id="IPR013785">
    <property type="entry name" value="Aldolase_TIM"/>
</dbReference>
<evidence type="ECO:0000256" key="4">
    <source>
        <dbReference type="ARBA" id="ARBA00029325"/>
    </source>
</evidence>
<dbReference type="PANTHER" id="PTHR10578:SF149">
    <property type="entry name" value="2-HYDROXYACID OXIDASE 2"/>
    <property type="match status" value="1"/>
</dbReference>
<dbReference type="GO" id="GO:0005782">
    <property type="term" value="C:peroxisomal matrix"/>
    <property type="evidence" value="ECO:0000318"/>
    <property type="project" value="GO_Central"/>
</dbReference>
<dbReference type="InterPro" id="IPR000262">
    <property type="entry name" value="FMN-dep_DH"/>
</dbReference>
<dbReference type="GO" id="GO:0010181">
    <property type="term" value="F:FMN binding"/>
    <property type="evidence" value="ECO:0007669"/>
    <property type="project" value="InterPro"/>
</dbReference>
<dbReference type="AlphaFoldDB" id="A0A2A6CRK2"/>
<dbReference type="Pfam" id="PF01070">
    <property type="entry name" value="FMN_dh"/>
    <property type="match status" value="1"/>
</dbReference>
<comment type="catalytic activity">
    <reaction evidence="5">
        <text>2-hydroxyoctanoate + O2 = 2-oxooctanoate + H2O2</text>
        <dbReference type="Rhea" id="RHEA:67940"/>
        <dbReference type="ChEBI" id="CHEBI:15379"/>
        <dbReference type="ChEBI" id="CHEBI:16240"/>
        <dbReference type="ChEBI" id="CHEBI:133514"/>
        <dbReference type="ChEBI" id="CHEBI:176689"/>
    </reaction>
    <physiologicalReaction direction="left-to-right" evidence="5">
        <dbReference type="Rhea" id="RHEA:67941"/>
    </physiologicalReaction>
</comment>
<comment type="cofactor">
    <cofactor evidence="1">
        <name>FMN</name>
        <dbReference type="ChEBI" id="CHEBI:58210"/>
    </cofactor>
</comment>
<keyword evidence="7" id="KW-1185">Reference proteome</keyword>
<sequence length="334" mass="36541">MYRDRELLTVTDYECAAIQALSDADYGHYSGGADDEVTLGENTRAFNDYMIRSHCLRDVASLSTSTSFLTHSLSHPIGVAPTAFHGLAHEQGELATVRGARAASSLMISSSWATTSLEDMKKEAGENPMWMQLFVYTDRELTQSIVRRAEAAGYSALVLTVDYPARGNRLADKRNGFELPEHLKSTTLPVIVKGVLRADDALEALRCGVKGIIVSNHGGRQLDSAPASIHALREVVEAVHEGKHRLFRVPVWMDGGIRNGRDIFKALAMGATGVFVGRPVIWGLAAHGECGVAHVLNILKEELEQTMKLAGCPTIESIRAANDIVVHKTFYERR</sequence>
<dbReference type="Proteomes" id="UP000005239">
    <property type="component" value="Unassembled WGS sequence"/>
</dbReference>
<evidence type="ECO:0000313" key="7">
    <source>
        <dbReference type="Proteomes" id="UP000005239"/>
    </source>
</evidence>
<dbReference type="InterPro" id="IPR012133">
    <property type="entry name" value="Alpha-hydoxy_acid_DH_FMN"/>
</dbReference>
<dbReference type="PIRSF" id="PIRSF000138">
    <property type="entry name" value="Al-hdrx_acd_dh"/>
    <property type="match status" value="1"/>
</dbReference>
<evidence type="ECO:0000313" key="6">
    <source>
        <dbReference type="EnsemblMetazoa" id="PPA37947.1"/>
    </source>
</evidence>
<organism evidence="6 7">
    <name type="scientific">Pristionchus pacificus</name>
    <name type="common">Parasitic nematode worm</name>
    <dbReference type="NCBI Taxonomy" id="54126"/>
    <lineage>
        <taxon>Eukaryota</taxon>
        <taxon>Metazoa</taxon>
        <taxon>Ecdysozoa</taxon>
        <taxon>Nematoda</taxon>
        <taxon>Chromadorea</taxon>
        <taxon>Rhabditida</taxon>
        <taxon>Rhabditina</taxon>
        <taxon>Diplogasteromorpha</taxon>
        <taxon>Diplogasteroidea</taxon>
        <taxon>Neodiplogasteridae</taxon>
        <taxon>Pristionchus</taxon>
    </lineage>
</organism>
<proteinExistence type="inferred from homology"/>
<dbReference type="GO" id="GO:0003973">
    <property type="term" value="F:(S)-2-hydroxy-acid oxidase activity"/>
    <property type="evidence" value="ECO:0000318"/>
    <property type="project" value="GO_Central"/>
</dbReference>
<protein>
    <submittedName>
        <fullName evidence="6">FMN hydroxy acid dehydrogenase domain-containing protein</fullName>
    </submittedName>
</protein>
<gene>
    <name evidence="6" type="primary">WBGene00276316</name>
</gene>
<evidence type="ECO:0000256" key="5">
    <source>
        <dbReference type="ARBA" id="ARBA00029327"/>
    </source>
</evidence>
<evidence type="ECO:0000256" key="3">
    <source>
        <dbReference type="ARBA" id="ARBA00024042"/>
    </source>
</evidence>
<dbReference type="CDD" id="cd02809">
    <property type="entry name" value="alpha_hydroxyacid_oxid_FMN"/>
    <property type="match status" value="1"/>
</dbReference>